<gene>
    <name evidence="4" type="ORF">K469DRAFT_733489</name>
</gene>
<dbReference type="EMBL" id="ML994618">
    <property type="protein sequence ID" value="KAF2190860.1"/>
    <property type="molecule type" value="Genomic_DNA"/>
</dbReference>
<evidence type="ECO:0000256" key="1">
    <source>
        <dbReference type="ARBA" id="ARBA00007133"/>
    </source>
</evidence>
<dbReference type="Proteomes" id="UP000800200">
    <property type="component" value="Unassembled WGS sequence"/>
</dbReference>
<dbReference type="InterPro" id="IPR009395">
    <property type="entry name" value="BLOC1S1"/>
</dbReference>
<dbReference type="GO" id="GO:0016197">
    <property type="term" value="P:endosomal transport"/>
    <property type="evidence" value="ECO:0007669"/>
    <property type="project" value="TreeGrafter"/>
</dbReference>
<sequence length="126" mass="13496">MSTDSESARRTAEARAAVTASLASVGSSVDAEMRTRAADLHSNSEAITKQEKELAKQTATLAKQSAQWQKLADTSTKKLNEIGDIQNWAEMIERDLLVLEETLRLAEGKASPDSASGTSGWTSGEL</sequence>
<comment type="similarity">
    <text evidence="1">Belongs to the BLOC1S1 family.</text>
</comment>
<feature type="compositionally biased region" description="Polar residues" evidence="3">
    <location>
        <begin position="113"/>
        <end position="126"/>
    </location>
</feature>
<name>A0A6A6EL84_9PEZI</name>
<reference evidence="4" key="1">
    <citation type="journal article" date="2020" name="Stud. Mycol.">
        <title>101 Dothideomycetes genomes: a test case for predicting lifestyles and emergence of pathogens.</title>
        <authorList>
            <person name="Haridas S."/>
            <person name="Albert R."/>
            <person name="Binder M."/>
            <person name="Bloem J."/>
            <person name="Labutti K."/>
            <person name="Salamov A."/>
            <person name="Andreopoulos B."/>
            <person name="Baker S."/>
            <person name="Barry K."/>
            <person name="Bills G."/>
            <person name="Bluhm B."/>
            <person name="Cannon C."/>
            <person name="Castanera R."/>
            <person name="Culley D."/>
            <person name="Daum C."/>
            <person name="Ezra D."/>
            <person name="Gonzalez J."/>
            <person name="Henrissat B."/>
            <person name="Kuo A."/>
            <person name="Liang C."/>
            <person name="Lipzen A."/>
            <person name="Lutzoni F."/>
            <person name="Magnuson J."/>
            <person name="Mondo S."/>
            <person name="Nolan M."/>
            <person name="Ohm R."/>
            <person name="Pangilinan J."/>
            <person name="Park H.-J."/>
            <person name="Ramirez L."/>
            <person name="Alfaro M."/>
            <person name="Sun H."/>
            <person name="Tritt A."/>
            <person name="Yoshinaga Y."/>
            <person name="Zwiers L.-H."/>
            <person name="Turgeon B."/>
            <person name="Goodwin S."/>
            <person name="Spatafora J."/>
            <person name="Crous P."/>
            <person name="Grigoriev I."/>
        </authorList>
    </citation>
    <scope>NUCLEOTIDE SEQUENCE</scope>
    <source>
        <strain evidence="4">CBS 207.26</strain>
    </source>
</reference>
<dbReference type="AlphaFoldDB" id="A0A6A6EL84"/>
<protein>
    <recommendedName>
        <fullName evidence="2">Biogenesis of lysosome-related organelles complex 1 subunit 1</fullName>
    </recommendedName>
</protein>
<keyword evidence="5" id="KW-1185">Reference proteome</keyword>
<evidence type="ECO:0000256" key="2">
    <source>
        <dbReference type="ARBA" id="ARBA00019577"/>
    </source>
</evidence>
<dbReference type="PANTHER" id="PTHR13073">
    <property type="entry name" value="BLOC-1 COMPLEX SUBUNIT 1"/>
    <property type="match status" value="1"/>
</dbReference>
<feature type="region of interest" description="Disordered" evidence="3">
    <location>
        <begin position="106"/>
        <end position="126"/>
    </location>
</feature>
<organism evidence="4 5">
    <name type="scientific">Zopfia rhizophila CBS 207.26</name>
    <dbReference type="NCBI Taxonomy" id="1314779"/>
    <lineage>
        <taxon>Eukaryota</taxon>
        <taxon>Fungi</taxon>
        <taxon>Dikarya</taxon>
        <taxon>Ascomycota</taxon>
        <taxon>Pezizomycotina</taxon>
        <taxon>Dothideomycetes</taxon>
        <taxon>Dothideomycetes incertae sedis</taxon>
        <taxon>Zopfiaceae</taxon>
        <taxon>Zopfia</taxon>
    </lineage>
</organism>
<dbReference type="GO" id="GO:0031083">
    <property type="term" value="C:BLOC-1 complex"/>
    <property type="evidence" value="ECO:0007669"/>
    <property type="project" value="InterPro"/>
</dbReference>
<dbReference type="PANTHER" id="PTHR13073:SF0">
    <property type="entry name" value="BIOGENESIS OF LYSOSOME-RELATED ORGANELLES COMPLEX 1 SUBUNIT 1"/>
    <property type="match status" value="1"/>
</dbReference>
<dbReference type="OrthoDB" id="20018at2759"/>
<evidence type="ECO:0000313" key="4">
    <source>
        <dbReference type="EMBL" id="KAF2190860.1"/>
    </source>
</evidence>
<evidence type="ECO:0000256" key="3">
    <source>
        <dbReference type="SAM" id="MobiDB-lite"/>
    </source>
</evidence>
<evidence type="ECO:0000313" key="5">
    <source>
        <dbReference type="Proteomes" id="UP000800200"/>
    </source>
</evidence>
<proteinExistence type="inferred from homology"/>
<accession>A0A6A6EL84</accession>
<dbReference type="Pfam" id="PF06320">
    <property type="entry name" value="GCN5L1"/>
    <property type="match status" value="1"/>
</dbReference>